<accession>A0A0K0EV96</accession>
<dbReference type="AlphaFoldDB" id="A0A0K0EV96"/>
<protein>
    <submittedName>
        <fullName evidence="2">Ovule protein</fullName>
    </submittedName>
</protein>
<dbReference type="WBParaSite" id="SVE_0044500.1">
    <property type="protein sequence ID" value="SVE_0044500.1"/>
    <property type="gene ID" value="SVE_0044500"/>
</dbReference>
<reference evidence="2" key="2">
    <citation type="submission" date="2015-08" db="UniProtKB">
        <authorList>
            <consortium name="WormBaseParasite"/>
        </authorList>
    </citation>
    <scope>IDENTIFICATION</scope>
</reference>
<evidence type="ECO:0000313" key="1">
    <source>
        <dbReference type="Proteomes" id="UP000035680"/>
    </source>
</evidence>
<keyword evidence="1" id="KW-1185">Reference proteome</keyword>
<organism evidence="1 2">
    <name type="scientific">Strongyloides venezuelensis</name>
    <name type="common">Threadworm</name>
    <dbReference type="NCBI Taxonomy" id="75913"/>
    <lineage>
        <taxon>Eukaryota</taxon>
        <taxon>Metazoa</taxon>
        <taxon>Ecdysozoa</taxon>
        <taxon>Nematoda</taxon>
        <taxon>Chromadorea</taxon>
        <taxon>Rhabditida</taxon>
        <taxon>Tylenchina</taxon>
        <taxon>Panagrolaimomorpha</taxon>
        <taxon>Strongyloidoidea</taxon>
        <taxon>Strongyloididae</taxon>
        <taxon>Strongyloides</taxon>
    </lineage>
</organism>
<dbReference type="Proteomes" id="UP000035680">
    <property type="component" value="Unassembled WGS sequence"/>
</dbReference>
<name>A0A0K0EV96_STRVS</name>
<reference evidence="1" key="1">
    <citation type="submission" date="2014-07" db="EMBL/GenBank/DDBJ databases">
        <authorList>
            <person name="Martin A.A"/>
            <person name="De Silva N."/>
        </authorList>
    </citation>
    <scope>NUCLEOTIDE SEQUENCE</scope>
</reference>
<proteinExistence type="predicted"/>
<evidence type="ECO:0000313" key="2">
    <source>
        <dbReference type="WBParaSite" id="SVE_0044500.1"/>
    </source>
</evidence>
<sequence length="92" mass="10674">MINKKRHITLQYIQMAYFLHNIISLPIKMFNVPQQYEEFLSFSSNSKPDLKILTNYGRPRLDSLSSTMPKVTFVSRPIKQSSRGLTSLRPGQ</sequence>